<protein>
    <submittedName>
        <fullName evidence="1">Uncharacterized protein</fullName>
    </submittedName>
</protein>
<dbReference type="EMBL" id="JX904544">
    <property type="protein sequence ID" value="AGA18433.1"/>
    <property type="molecule type" value="Genomic_DNA"/>
</dbReference>
<name>S4TF59_9VIRU</name>
<evidence type="ECO:0000313" key="1">
    <source>
        <dbReference type="EMBL" id="AGA18433.1"/>
    </source>
</evidence>
<reference evidence="1" key="1">
    <citation type="journal article" date="2013" name="ISME J.">
        <title>Previously unknown and highly divergent ssDNA viruses populate the oceans.</title>
        <authorList>
            <person name="Labonte J.M."/>
            <person name="Suttle C.A."/>
        </authorList>
    </citation>
    <scope>NUCLEOTIDE SEQUENCE</scope>
</reference>
<proteinExistence type="predicted"/>
<accession>S4TF59</accession>
<organism evidence="1">
    <name type="scientific">uncultured marine virus</name>
    <dbReference type="NCBI Taxonomy" id="186617"/>
    <lineage>
        <taxon>Viruses</taxon>
        <taxon>environmental samples</taxon>
    </lineage>
</organism>
<sequence length="167" mass="18211">MDSVGWVYIETPYRHTMAKKRTLFKTVSNVHVESIANATWSSILRLDKMQDSFNSAYVEKVRISFVSGEDDSDENQAWLFCSSLDDTMSATAANNDGQVISASATSGAGGVVTLPVRRSVRSNETPAGTSEAGNPIYIHIRAAATGAEQKAYMIIETWGRFHKATAL</sequence>